<name>A0A059EXC7_9MICR</name>
<keyword evidence="5" id="KW-0539">Nucleus</keyword>
<dbReference type="GO" id="GO:0045944">
    <property type="term" value="P:positive regulation of transcription by RNA polymerase II"/>
    <property type="evidence" value="ECO:0007669"/>
    <property type="project" value="TreeGrafter"/>
</dbReference>
<evidence type="ECO:0000256" key="2">
    <source>
        <dbReference type="ARBA" id="ARBA00022723"/>
    </source>
</evidence>
<dbReference type="OrthoDB" id="515401at2759"/>
<dbReference type="InterPro" id="IPR013088">
    <property type="entry name" value="Znf_NHR/GATA"/>
</dbReference>
<keyword evidence="9" id="KW-1185">Reference proteome</keyword>
<dbReference type="Proteomes" id="UP000030655">
    <property type="component" value="Unassembled WGS sequence"/>
</dbReference>
<dbReference type="VEuPathDB" id="MicrosporidiaDB:H312_03064"/>
<sequence>MCMKYKKYVNRNVKKDENLSINSFDNNSDVNYPNINKSLNDDITKIFLQRNYMRTRKIRICSNCKTTETSIWRWSQGKCKLLCNACGLYEKTHRKNRPIAYNESGNPRILKKTEIFNNCVLCDAIITDILPEYKAFCFKCSSISDTIDVESFNFFRVDIRDKKKFGTGGRFYKFKLFDC</sequence>
<dbReference type="STRING" id="1288291.A0A059EXC7"/>
<evidence type="ECO:0000313" key="8">
    <source>
        <dbReference type="EMBL" id="KCZ79540.1"/>
    </source>
</evidence>
<dbReference type="GO" id="GO:0000981">
    <property type="term" value="F:DNA-binding transcription factor activity, RNA polymerase II-specific"/>
    <property type="evidence" value="ECO:0007669"/>
    <property type="project" value="TreeGrafter"/>
</dbReference>
<organism evidence="8 9">
    <name type="scientific">Anncaliia algerae PRA339</name>
    <dbReference type="NCBI Taxonomy" id="1288291"/>
    <lineage>
        <taxon>Eukaryota</taxon>
        <taxon>Fungi</taxon>
        <taxon>Fungi incertae sedis</taxon>
        <taxon>Microsporidia</taxon>
        <taxon>Tubulinosematoidea</taxon>
        <taxon>Tubulinosematidae</taxon>
        <taxon>Anncaliia</taxon>
    </lineage>
</organism>
<comment type="subcellular location">
    <subcellularLocation>
        <location evidence="1">Nucleus</location>
    </subcellularLocation>
</comment>
<dbReference type="InterPro" id="IPR000679">
    <property type="entry name" value="Znf_GATA"/>
</dbReference>
<evidence type="ECO:0000259" key="7">
    <source>
        <dbReference type="PROSITE" id="PS50114"/>
    </source>
</evidence>
<dbReference type="Pfam" id="PF00320">
    <property type="entry name" value="GATA"/>
    <property type="match status" value="1"/>
</dbReference>
<dbReference type="CDD" id="cd00202">
    <property type="entry name" value="ZnF_GATA"/>
    <property type="match status" value="1"/>
</dbReference>
<dbReference type="GO" id="GO:0045165">
    <property type="term" value="P:cell fate commitment"/>
    <property type="evidence" value="ECO:0007669"/>
    <property type="project" value="TreeGrafter"/>
</dbReference>
<protein>
    <recommendedName>
        <fullName evidence="7">GATA-type domain-containing protein</fullName>
    </recommendedName>
</protein>
<dbReference type="GO" id="GO:0005634">
    <property type="term" value="C:nucleus"/>
    <property type="evidence" value="ECO:0007669"/>
    <property type="project" value="UniProtKB-SubCell"/>
</dbReference>
<dbReference type="EMBL" id="KK365259">
    <property type="protein sequence ID" value="KCZ79540.1"/>
    <property type="molecule type" value="Genomic_DNA"/>
</dbReference>
<dbReference type="InterPro" id="IPR039355">
    <property type="entry name" value="Transcription_factor_GATA"/>
</dbReference>
<evidence type="ECO:0000256" key="4">
    <source>
        <dbReference type="ARBA" id="ARBA00022833"/>
    </source>
</evidence>
<keyword evidence="4" id="KW-0862">Zinc</keyword>
<feature type="domain" description="GATA-type" evidence="7">
    <location>
        <begin position="55"/>
        <end position="112"/>
    </location>
</feature>
<dbReference type="GO" id="GO:0000122">
    <property type="term" value="P:negative regulation of transcription by RNA polymerase II"/>
    <property type="evidence" value="ECO:0007669"/>
    <property type="project" value="TreeGrafter"/>
</dbReference>
<gene>
    <name evidence="8" type="ORF">H312_03064</name>
</gene>
<dbReference type="HOGENOM" id="CLU_1610331_0_0_1"/>
<evidence type="ECO:0000256" key="5">
    <source>
        <dbReference type="ARBA" id="ARBA00023242"/>
    </source>
</evidence>
<evidence type="ECO:0000256" key="6">
    <source>
        <dbReference type="PROSITE-ProRule" id="PRU00094"/>
    </source>
</evidence>
<reference evidence="8 9" key="2">
    <citation type="submission" date="2014-03" db="EMBL/GenBank/DDBJ databases">
        <title>The Genome Sequence of Anncaliia algerae insect isolate PRA339.</title>
        <authorList>
            <consortium name="The Broad Institute Genome Sequencing Platform"/>
            <consortium name="The Broad Institute Genome Sequencing Center for Infectious Disease"/>
            <person name="Cuomo C."/>
            <person name="Becnel J."/>
            <person name="Sanscrainte N."/>
            <person name="Walker B."/>
            <person name="Young S.K."/>
            <person name="Zeng Q."/>
            <person name="Gargeya S."/>
            <person name="Fitzgerald M."/>
            <person name="Haas B."/>
            <person name="Abouelleil A."/>
            <person name="Alvarado L."/>
            <person name="Arachchi H.M."/>
            <person name="Berlin A.M."/>
            <person name="Chapman S.B."/>
            <person name="Dewar J."/>
            <person name="Goldberg J."/>
            <person name="Griggs A."/>
            <person name="Gujja S."/>
            <person name="Hansen M."/>
            <person name="Howarth C."/>
            <person name="Imamovic A."/>
            <person name="Larimer J."/>
            <person name="McCowan C."/>
            <person name="Murphy C."/>
            <person name="Neiman D."/>
            <person name="Pearson M."/>
            <person name="Priest M."/>
            <person name="Roberts A."/>
            <person name="Saif S."/>
            <person name="Shea T."/>
            <person name="Sisk P."/>
            <person name="Sykes S."/>
            <person name="Wortman J."/>
            <person name="Nusbaum C."/>
            <person name="Birren B."/>
        </authorList>
    </citation>
    <scope>NUCLEOTIDE SEQUENCE [LARGE SCALE GENOMIC DNA]</scope>
    <source>
        <strain evidence="8 9">PRA339</strain>
    </source>
</reference>
<evidence type="ECO:0000256" key="3">
    <source>
        <dbReference type="ARBA" id="ARBA00022771"/>
    </source>
</evidence>
<proteinExistence type="predicted"/>
<dbReference type="GO" id="GO:0000978">
    <property type="term" value="F:RNA polymerase II cis-regulatory region sequence-specific DNA binding"/>
    <property type="evidence" value="ECO:0007669"/>
    <property type="project" value="TreeGrafter"/>
</dbReference>
<dbReference type="PROSITE" id="PS50114">
    <property type="entry name" value="GATA_ZN_FINGER_2"/>
    <property type="match status" value="1"/>
</dbReference>
<dbReference type="PANTHER" id="PTHR10071:SF281">
    <property type="entry name" value="BOX A-BINDING FACTOR-RELATED"/>
    <property type="match status" value="1"/>
</dbReference>
<reference evidence="9" key="1">
    <citation type="submission" date="2013-02" db="EMBL/GenBank/DDBJ databases">
        <authorList>
            <consortium name="The Broad Institute Genome Sequencing Platform"/>
            <person name="Cuomo C."/>
            <person name="Becnel J."/>
            <person name="Sanscrainte N."/>
            <person name="Walker B."/>
            <person name="Young S.K."/>
            <person name="Zeng Q."/>
            <person name="Gargeya S."/>
            <person name="Fitzgerald M."/>
            <person name="Haas B."/>
            <person name="Abouelleil A."/>
            <person name="Alvarado L."/>
            <person name="Arachchi H.M."/>
            <person name="Berlin A.M."/>
            <person name="Chapman S.B."/>
            <person name="Dewar J."/>
            <person name="Goldberg J."/>
            <person name="Griggs A."/>
            <person name="Gujja S."/>
            <person name="Hansen M."/>
            <person name="Howarth C."/>
            <person name="Imamovic A."/>
            <person name="Larimer J."/>
            <person name="McCowan C."/>
            <person name="Murphy C."/>
            <person name="Neiman D."/>
            <person name="Pearson M."/>
            <person name="Priest M."/>
            <person name="Roberts A."/>
            <person name="Saif S."/>
            <person name="Shea T."/>
            <person name="Sisk P."/>
            <person name="Sykes S."/>
            <person name="Wortman J."/>
            <person name="Nusbaum C."/>
            <person name="Birren B."/>
        </authorList>
    </citation>
    <scope>NUCLEOTIDE SEQUENCE [LARGE SCALE GENOMIC DNA]</scope>
    <source>
        <strain evidence="9">PRA339</strain>
    </source>
</reference>
<accession>A0A059EXC7</accession>
<keyword evidence="2" id="KW-0479">Metal-binding</keyword>
<dbReference type="SMART" id="SM00401">
    <property type="entry name" value="ZnF_GATA"/>
    <property type="match status" value="1"/>
</dbReference>
<dbReference type="PANTHER" id="PTHR10071">
    <property type="entry name" value="TRANSCRIPTION FACTOR GATA FAMILY MEMBER"/>
    <property type="match status" value="1"/>
</dbReference>
<dbReference type="GO" id="GO:0008270">
    <property type="term" value="F:zinc ion binding"/>
    <property type="evidence" value="ECO:0007669"/>
    <property type="project" value="UniProtKB-KW"/>
</dbReference>
<dbReference type="Gene3D" id="3.30.50.10">
    <property type="entry name" value="Erythroid Transcription Factor GATA-1, subunit A"/>
    <property type="match status" value="1"/>
</dbReference>
<dbReference type="SUPFAM" id="SSF57716">
    <property type="entry name" value="Glucocorticoid receptor-like (DNA-binding domain)"/>
    <property type="match status" value="1"/>
</dbReference>
<evidence type="ECO:0000313" key="9">
    <source>
        <dbReference type="Proteomes" id="UP000030655"/>
    </source>
</evidence>
<evidence type="ECO:0000256" key="1">
    <source>
        <dbReference type="ARBA" id="ARBA00004123"/>
    </source>
</evidence>
<keyword evidence="3 6" id="KW-0863">Zinc-finger</keyword>
<dbReference type="AlphaFoldDB" id="A0A059EXC7"/>